<keyword evidence="2" id="KW-1185">Reference proteome</keyword>
<name>A0AAV4DS88_9GAST</name>
<reference evidence="1 2" key="1">
    <citation type="journal article" date="2021" name="Elife">
        <title>Chloroplast acquisition without the gene transfer in kleptoplastic sea slugs, Plakobranchus ocellatus.</title>
        <authorList>
            <person name="Maeda T."/>
            <person name="Takahashi S."/>
            <person name="Yoshida T."/>
            <person name="Shimamura S."/>
            <person name="Takaki Y."/>
            <person name="Nagai Y."/>
            <person name="Toyoda A."/>
            <person name="Suzuki Y."/>
            <person name="Arimoto A."/>
            <person name="Ishii H."/>
            <person name="Satoh N."/>
            <person name="Nishiyama T."/>
            <person name="Hasebe M."/>
            <person name="Maruyama T."/>
            <person name="Minagawa J."/>
            <person name="Obokata J."/>
            <person name="Shigenobu S."/>
        </authorList>
    </citation>
    <scope>NUCLEOTIDE SEQUENCE [LARGE SCALE GENOMIC DNA]</scope>
</reference>
<gene>
    <name evidence="1" type="ORF">PoB_007361400</name>
</gene>
<evidence type="ECO:0000313" key="2">
    <source>
        <dbReference type="Proteomes" id="UP000735302"/>
    </source>
</evidence>
<evidence type="ECO:0000313" key="1">
    <source>
        <dbReference type="EMBL" id="GFO47109.1"/>
    </source>
</evidence>
<organism evidence="1 2">
    <name type="scientific">Plakobranchus ocellatus</name>
    <dbReference type="NCBI Taxonomy" id="259542"/>
    <lineage>
        <taxon>Eukaryota</taxon>
        <taxon>Metazoa</taxon>
        <taxon>Spiralia</taxon>
        <taxon>Lophotrochozoa</taxon>
        <taxon>Mollusca</taxon>
        <taxon>Gastropoda</taxon>
        <taxon>Heterobranchia</taxon>
        <taxon>Euthyneura</taxon>
        <taxon>Panpulmonata</taxon>
        <taxon>Sacoglossa</taxon>
        <taxon>Placobranchoidea</taxon>
        <taxon>Plakobranchidae</taxon>
        <taxon>Plakobranchus</taxon>
    </lineage>
</organism>
<sequence length="108" mass="12003">MLHGILLLAALSTFFSVGRLKIFYFLIPLWSLLLLWLDDDARVCAVAVKAADIDRVSVITATDETGEDAFRGCFEVAVVDACINDYVGPWLQLPTPLLKTSLTFQRNL</sequence>
<accession>A0AAV4DS88</accession>
<dbReference type="AlphaFoldDB" id="A0AAV4DS88"/>
<dbReference type="Proteomes" id="UP000735302">
    <property type="component" value="Unassembled WGS sequence"/>
</dbReference>
<comment type="caution">
    <text evidence="1">The sequence shown here is derived from an EMBL/GenBank/DDBJ whole genome shotgun (WGS) entry which is preliminary data.</text>
</comment>
<protein>
    <recommendedName>
        <fullName evidence="3">Secreted protein</fullName>
    </recommendedName>
</protein>
<proteinExistence type="predicted"/>
<dbReference type="EMBL" id="BLXT01008250">
    <property type="protein sequence ID" value="GFO47109.1"/>
    <property type="molecule type" value="Genomic_DNA"/>
</dbReference>
<evidence type="ECO:0008006" key="3">
    <source>
        <dbReference type="Google" id="ProtNLM"/>
    </source>
</evidence>